<dbReference type="RefSeq" id="WP_202748890.1">
    <property type="nucleotide sequence ID" value="NZ_JAESWC010000004.1"/>
</dbReference>
<dbReference type="InterPro" id="IPR050422">
    <property type="entry name" value="X-Pro_aminopeptidase_P"/>
</dbReference>
<dbReference type="Pfam" id="PF00557">
    <property type="entry name" value="Peptidase_M24"/>
    <property type="match status" value="1"/>
</dbReference>
<reference evidence="7 8" key="1">
    <citation type="submission" date="2021-01" db="EMBL/GenBank/DDBJ databases">
        <title>Genome public.</title>
        <authorList>
            <person name="Liu C."/>
            <person name="Sun Q."/>
        </authorList>
    </citation>
    <scope>NUCLEOTIDE SEQUENCE [LARGE SCALE GENOMIC DNA]</scope>
    <source>
        <strain evidence="7 8">YIM B02515</strain>
    </source>
</reference>
<dbReference type="Pfam" id="PF16189">
    <property type="entry name" value="Creatinase_N_2"/>
    <property type="match status" value="1"/>
</dbReference>
<feature type="domain" description="Peptidase M24 C-terminal" evidence="6">
    <location>
        <begin position="532"/>
        <end position="592"/>
    </location>
</feature>
<evidence type="ECO:0000256" key="1">
    <source>
        <dbReference type="ARBA" id="ARBA00008766"/>
    </source>
</evidence>
<dbReference type="Pfam" id="PF16188">
    <property type="entry name" value="Peptidase_M24_C"/>
    <property type="match status" value="1"/>
</dbReference>
<dbReference type="Gene3D" id="3.40.350.10">
    <property type="entry name" value="Creatinase/prolidase N-terminal domain"/>
    <property type="match status" value="2"/>
</dbReference>
<dbReference type="PANTHER" id="PTHR43763:SF6">
    <property type="entry name" value="XAA-PRO AMINOPEPTIDASE 1"/>
    <property type="match status" value="1"/>
</dbReference>
<dbReference type="CDD" id="cd01085">
    <property type="entry name" value="APP"/>
    <property type="match status" value="1"/>
</dbReference>
<dbReference type="InterPro" id="IPR032416">
    <property type="entry name" value="Peptidase_M24_C"/>
</dbReference>
<dbReference type="InterPro" id="IPR029149">
    <property type="entry name" value="Creatin/AminoP/Spt16_N"/>
</dbReference>
<dbReference type="InterPro" id="IPR000587">
    <property type="entry name" value="Creatinase_N"/>
</dbReference>
<evidence type="ECO:0000259" key="4">
    <source>
        <dbReference type="Pfam" id="PF00557"/>
    </source>
</evidence>
<evidence type="ECO:0000259" key="6">
    <source>
        <dbReference type="Pfam" id="PF16188"/>
    </source>
</evidence>
<gene>
    <name evidence="7" type="ORF">JK636_10570</name>
</gene>
<evidence type="ECO:0000313" key="8">
    <source>
        <dbReference type="Proteomes" id="UP000632377"/>
    </source>
</evidence>
<dbReference type="Pfam" id="PF01321">
    <property type="entry name" value="Creatinase_N"/>
    <property type="match status" value="1"/>
</dbReference>
<dbReference type="PANTHER" id="PTHR43763">
    <property type="entry name" value="XAA-PRO AMINOPEPTIDASE 1"/>
    <property type="match status" value="1"/>
</dbReference>
<evidence type="ECO:0000256" key="2">
    <source>
        <dbReference type="ARBA" id="ARBA00022723"/>
    </source>
</evidence>
<dbReference type="InterPro" id="IPR033740">
    <property type="entry name" value="Pept_M24B"/>
</dbReference>
<keyword evidence="2" id="KW-0479">Metal-binding</keyword>
<evidence type="ECO:0000259" key="5">
    <source>
        <dbReference type="Pfam" id="PF01321"/>
    </source>
</evidence>
<keyword evidence="7" id="KW-0031">Aminopeptidase</keyword>
<dbReference type="Proteomes" id="UP000632377">
    <property type="component" value="Unassembled WGS sequence"/>
</dbReference>
<comment type="similarity">
    <text evidence="1">Belongs to the peptidase M24B family.</text>
</comment>
<protein>
    <submittedName>
        <fullName evidence="7">Aminopeptidase P family protein</fullName>
    </submittedName>
</protein>
<organism evidence="7 8">
    <name type="scientific">Clostridium rhizosphaerae</name>
    <dbReference type="NCBI Taxonomy" id="2803861"/>
    <lineage>
        <taxon>Bacteria</taxon>
        <taxon>Bacillati</taxon>
        <taxon>Bacillota</taxon>
        <taxon>Clostridia</taxon>
        <taxon>Eubacteriales</taxon>
        <taxon>Clostridiaceae</taxon>
        <taxon>Clostridium</taxon>
    </lineage>
</organism>
<keyword evidence="3" id="KW-0378">Hydrolase</keyword>
<dbReference type="GO" id="GO:0004177">
    <property type="term" value="F:aminopeptidase activity"/>
    <property type="evidence" value="ECO:0007669"/>
    <property type="project" value="UniProtKB-KW"/>
</dbReference>
<sequence length="592" mass="68396">MEIKERILKLRELMAKNNLAAYIVPSEDPHFSEWVGEHFKCRAWISGFTGSAGTVVFTQDKAGLWTDGRYYIQAEKQLNNAGIKLFKASEPDVPSYIEWLKDELKEKDTVGFDGNVFSVSRVNKMEKELSQKDIRINSNLDLIDNIWYDRPEIPSDEIYVHDIKYCGRSRKEKITQVREEMKKNGVNYYMISSLDDICWLLNIRGNDIPHNPFVTSYGIVGEKETLLFINKNKVSSSVEKELMEDGVFIKDYDDINGFLEKLGDKASIILDYDIVNYNLFSRINKNANNVNHVNLTTMMKAIKNEMEIKNVKDAYIKDGAALVQLFKWIKENVNNNITEIDVAEKAEEFRKNQALYLDTSFDSIACYRENAAMMHYNPYNQEIPTYLKEEGFFLLDSGAQYLNGTTDITRTIVLGKLTEEEKRDFTLVLKSVIALSTAKFLYGATGSNLDVLARRPLWEYGIDYKCGTGHGVGFLSSVHEMPQRFSQVPNNIKLEKGMMITIEPGVYKEGRYGIRTENTVIVVEDEKTEFGQFMRFEELCCVPIDKRAIIIEMLTKYEMEWLNNYHKKVFETLSPYLDEACTEWLLKETEEI</sequence>
<comment type="caution">
    <text evidence="7">The sequence shown here is derived from an EMBL/GenBank/DDBJ whole genome shotgun (WGS) entry which is preliminary data.</text>
</comment>
<dbReference type="InterPro" id="IPR036005">
    <property type="entry name" value="Creatinase/aminopeptidase-like"/>
</dbReference>
<dbReference type="SUPFAM" id="SSF53092">
    <property type="entry name" value="Creatinase/prolidase N-terminal domain"/>
    <property type="match status" value="2"/>
</dbReference>
<proteinExistence type="inferred from homology"/>
<keyword evidence="8" id="KW-1185">Reference proteome</keyword>
<evidence type="ECO:0000313" key="7">
    <source>
        <dbReference type="EMBL" id="MBL4936202.1"/>
    </source>
</evidence>
<accession>A0ABS1TBS1</accession>
<keyword evidence="7" id="KW-0645">Protease</keyword>
<dbReference type="InterPro" id="IPR000994">
    <property type="entry name" value="Pept_M24"/>
</dbReference>
<dbReference type="SUPFAM" id="SSF55920">
    <property type="entry name" value="Creatinase/aminopeptidase"/>
    <property type="match status" value="1"/>
</dbReference>
<dbReference type="EMBL" id="JAESWC010000004">
    <property type="protein sequence ID" value="MBL4936202.1"/>
    <property type="molecule type" value="Genomic_DNA"/>
</dbReference>
<feature type="domain" description="Creatinase N-terminal" evidence="5">
    <location>
        <begin position="6"/>
        <end position="132"/>
    </location>
</feature>
<feature type="domain" description="Peptidase M24" evidence="4">
    <location>
        <begin position="310"/>
        <end position="524"/>
    </location>
</feature>
<dbReference type="Gene3D" id="3.90.230.10">
    <property type="entry name" value="Creatinase/methionine aminopeptidase superfamily"/>
    <property type="match status" value="1"/>
</dbReference>
<name>A0ABS1TBS1_9CLOT</name>
<evidence type="ECO:0000256" key="3">
    <source>
        <dbReference type="ARBA" id="ARBA00022801"/>
    </source>
</evidence>